<evidence type="ECO:0000256" key="2">
    <source>
        <dbReference type="SAM" id="Phobius"/>
    </source>
</evidence>
<feature type="transmembrane region" description="Helical" evidence="2">
    <location>
        <begin position="449"/>
        <end position="472"/>
    </location>
</feature>
<organism evidence="3">
    <name type="scientific">Corethron hystrix</name>
    <dbReference type="NCBI Taxonomy" id="216773"/>
    <lineage>
        <taxon>Eukaryota</taxon>
        <taxon>Sar</taxon>
        <taxon>Stramenopiles</taxon>
        <taxon>Ochrophyta</taxon>
        <taxon>Bacillariophyta</taxon>
        <taxon>Coscinodiscophyceae</taxon>
        <taxon>Corethrophycidae</taxon>
        <taxon>Corethrales</taxon>
        <taxon>Corethraceae</taxon>
        <taxon>Corethron</taxon>
    </lineage>
</organism>
<name>A0A7S1BEM2_9STRA</name>
<gene>
    <name evidence="3" type="ORF">CHYS00102_LOCUS9941</name>
</gene>
<evidence type="ECO:0000313" key="3">
    <source>
        <dbReference type="EMBL" id="CAD8882746.1"/>
    </source>
</evidence>
<feature type="region of interest" description="Disordered" evidence="1">
    <location>
        <begin position="200"/>
        <end position="253"/>
    </location>
</feature>
<evidence type="ECO:0000256" key="1">
    <source>
        <dbReference type="SAM" id="MobiDB-lite"/>
    </source>
</evidence>
<feature type="compositionally biased region" description="Acidic residues" evidence="1">
    <location>
        <begin position="200"/>
        <end position="219"/>
    </location>
</feature>
<keyword evidence="2" id="KW-0472">Membrane</keyword>
<accession>A0A7S1BEM2</accession>
<proteinExistence type="predicted"/>
<feature type="compositionally biased region" description="Acidic residues" evidence="1">
    <location>
        <begin position="227"/>
        <end position="253"/>
    </location>
</feature>
<keyword evidence="2" id="KW-0812">Transmembrane</keyword>
<reference evidence="3" key="1">
    <citation type="submission" date="2021-01" db="EMBL/GenBank/DDBJ databases">
        <authorList>
            <person name="Corre E."/>
            <person name="Pelletier E."/>
            <person name="Niang G."/>
            <person name="Scheremetjew M."/>
            <person name="Finn R."/>
            <person name="Kale V."/>
            <person name="Holt S."/>
            <person name="Cochrane G."/>
            <person name="Meng A."/>
            <person name="Brown T."/>
            <person name="Cohen L."/>
        </authorList>
    </citation>
    <scope>NUCLEOTIDE SEQUENCE</scope>
    <source>
        <strain evidence="3">308</strain>
    </source>
</reference>
<dbReference type="EMBL" id="HBFR01013649">
    <property type="protein sequence ID" value="CAD8882746.1"/>
    <property type="molecule type" value="Transcribed_RNA"/>
</dbReference>
<sequence>MEDLSKLRHLGCRKYGVFALRLIFASLCLSTIESDLALRNYIFTTGKHELSSKVVDDYQSTQGLPKLSKAVRRGEKINQFKGTSIQQRQLGNNYNNRIDDFSLFSMKFARCQTVIKYDENYIENYGTPLIKEDVVLYRLCPSNQCSDESSWQNPYGCQDGFGEYALSLNEYLEQKSYFLNDVEQGYCEYCAENGCANNGDDDEKNQQDDDGQNEEEDGGQDQRLLEEDNEDQGDGNDEGDDENDGDEEKDGDDYAFDCNDNCADYEETCNGYSYNKVDPRDYFGCVEYASADDDSIYYIGPVCTGRSANFDSDIKIALGVFSDENCLNYVGDEIILNEYTGIYFPDDLLEDYYDSSCQSCSDMDDKKEDNEDDGNANDDAYGICESVYDISQKCDKWVNEDQIYNTDVCVYLENIASGQYNGEGEIYQDMRYHGQRTYHSLHMDKRVTALQIVFVYMLLLANVIALCCIIFLRRQIHLYSTIKDRSNPLLTLGKLGRISRVAPKYTESLDIFTKNSKESLMPWASSIEGTLVTSGGSDYWKDNSLPSDVNASIEESSPKPVGFFL</sequence>
<protein>
    <submittedName>
        <fullName evidence="3">Uncharacterized protein</fullName>
    </submittedName>
</protein>
<keyword evidence="2" id="KW-1133">Transmembrane helix</keyword>
<dbReference type="AlphaFoldDB" id="A0A7S1BEM2"/>